<reference evidence="2" key="1">
    <citation type="journal article" date="2018" name="PLoS Negl. Trop. Dis.">
        <title>Sialome diversity of ticks revealed by RNAseq of single tick salivary glands.</title>
        <authorList>
            <person name="Perner J."/>
            <person name="Kropackova S."/>
            <person name="Kopacek P."/>
            <person name="Ribeiro J.M."/>
        </authorList>
    </citation>
    <scope>NUCLEOTIDE SEQUENCE</scope>
    <source>
        <strain evidence="2">Siblings of single egg batch collected in Ceske Budejovice</strain>
        <tissue evidence="2">Salivary glands</tissue>
    </source>
</reference>
<evidence type="ECO:0000256" key="1">
    <source>
        <dbReference type="SAM" id="MobiDB-lite"/>
    </source>
</evidence>
<feature type="compositionally biased region" description="Basic and acidic residues" evidence="1">
    <location>
        <begin position="88"/>
        <end position="106"/>
    </location>
</feature>
<sequence length="207" mass="23158">MAASSSTTLPTAELVAALTTALRAAFPEALPRPLRFSQVAQHFPSATTDDEEEPLFADFPTSQDPPGRYRACIPGPDSDDSDSEPETIPDRRRDDYPRHIRPRREPTGSGGQRLFTTFDPPARRDFRNALLFVDRASRSSRFFGTRDVVEVQLLENFLHVWDSDPPLRPSAKLRIFDSIRLLYHVALSGWQTALQGYADPSASFLLG</sequence>
<organism evidence="2">
    <name type="scientific">Ixodes ricinus</name>
    <name type="common">Common tick</name>
    <name type="synonym">Acarus ricinus</name>
    <dbReference type="NCBI Taxonomy" id="34613"/>
    <lineage>
        <taxon>Eukaryota</taxon>
        <taxon>Metazoa</taxon>
        <taxon>Ecdysozoa</taxon>
        <taxon>Arthropoda</taxon>
        <taxon>Chelicerata</taxon>
        <taxon>Arachnida</taxon>
        <taxon>Acari</taxon>
        <taxon>Parasitiformes</taxon>
        <taxon>Ixodida</taxon>
        <taxon>Ixodoidea</taxon>
        <taxon>Ixodidae</taxon>
        <taxon>Ixodinae</taxon>
        <taxon>Ixodes</taxon>
    </lineage>
</organism>
<accession>A0A147BIS6</accession>
<feature type="region of interest" description="Disordered" evidence="1">
    <location>
        <begin position="41"/>
        <end position="118"/>
    </location>
</feature>
<protein>
    <submittedName>
        <fullName evidence="2">Uncharacterized protein</fullName>
    </submittedName>
</protein>
<dbReference type="EMBL" id="GEGO01004714">
    <property type="protein sequence ID" value="JAR90690.1"/>
    <property type="molecule type" value="Transcribed_RNA"/>
</dbReference>
<name>A0A147BIS6_IXORI</name>
<proteinExistence type="predicted"/>
<feature type="compositionally biased region" description="Acidic residues" evidence="1">
    <location>
        <begin position="77"/>
        <end position="87"/>
    </location>
</feature>
<evidence type="ECO:0000313" key="2">
    <source>
        <dbReference type="EMBL" id="JAR90690.1"/>
    </source>
</evidence>
<dbReference type="AlphaFoldDB" id="A0A147BIS6"/>
<feature type="non-terminal residue" evidence="2">
    <location>
        <position position="207"/>
    </location>
</feature>